<feature type="compositionally biased region" description="Acidic residues" evidence="1">
    <location>
        <begin position="310"/>
        <end position="322"/>
    </location>
</feature>
<evidence type="ECO:0000313" key="2">
    <source>
        <dbReference type="EMBL" id="KAL3782372.1"/>
    </source>
</evidence>
<sequence length="352" mass="37694">MRLAMPSPAKRTTSAGSLVRPSLNSLRIPSFSADDAATPKAGLKTEGESSEEIKPSSNDLFDNAMKALNMAASLIKKDRFDARRLGMESLVLLTDPLRAGMDTAKIASYVVLLGSAHGEMVYSENDVDALCDASSGLGIRETILEMIMTSDIADTTSDDADGFKGIEKEFTDSLTNLCLTVLSNALHAVEESVASSLPSTQLATESRALASSDHAVSKRFIDDTNSLFGCDVLSSLLKILGQAKAIPHDACHSARCLGFLFKGCGNSHKARARRDLDAKRIISAALEVGSRSHAKLADASRQAMETLTAVDDESKEEDDDQDQIERTEIVTPRPPDLGGQQHEDGSEYSQAN</sequence>
<feature type="region of interest" description="Disordered" evidence="1">
    <location>
        <begin position="297"/>
        <end position="352"/>
    </location>
</feature>
<dbReference type="EMBL" id="JALLAZ020001020">
    <property type="protein sequence ID" value="KAL3782372.1"/>
    <property type="molecule type" value="Genomic_DNA"/>
</dbReference>
<reference evidence="2 3" key="1">
    <citation type="submission" date="2024-10" db="EMBL/GenBank/DDBJ databases">
        <title>Updated reference genomes for cyclostephanoid diatoms.</title>
        <authorList>
            <person name="Roberts W.R."/>
            <person name="Alverson A.J."/>
        </authorList>
    </citation>
    <scope>NUCLEOTIDE SEQUENCE [LARGE SCALE GENOMIC DNA]</scope>
    <source>
        <strain evidence="2 3">AJA276-08</strain>
    </source>
</reference>
<evidence type="ECO:0000256" key="1">
    <source>
        <dbReference type="SAM" id="MobiDB-lite"/>
    </source>
</evidence>
<organism evidence="2 3">
    <name type="scientific">Stephanodiscus triporus</name>
    <dbReference type="NCBI Taxonomy" id="2934178"/>
    <lineage>
        <taxon>Eukaryota</taxon>
        <taxon>Sar</taxon>
        <taxon>Stramenopiles</taxon>
        <taxon>Ochrophyta</taxon>
        <taxon>Bacillariophyta</taxon>
        <taxon>Coscinodiscophyceae</taxon>
        <taxon>Thalassiosirophycidae</taxon>
        <taxon>Stephanodiscales</taxon>
        <taxon>Stephanodiscaceae</taxon>
        <taxon>Stephanodiscus</taxon>
    </lineage>
</organism>
<evidence type="ECO:0008006" key="4">
    <source>
        <dbReference type="Google" id="ProtNLM"/>
    </source>
</evidence>
<accession>A0ABD3P3M2</accession>
<feature type="compositionally biased region" description="Basic and acidic residues" evidence="1">
    <location>
        <begin position="43"/>
        <end position="54"/>
    </location>
</feature>
<proteinExistence type="predicted"/>
<keyword evidence="3" id="KW-1185">Reference proteome</keyword>
<feature type="region of interest" description="Disordered" evidence="1">
    <location>
        <begin position="1"/>
        <end position="58"/>
    </location>
</feature>
<comment type="caution">
    <text evidence="2">The sequence shown here is derived from an EMBL/GenBank/DDBJ whole genome shotgun (WGS) entry which is preliminary data.</text>
</comment>
<feature type="compositionally biased region" description="Polar residues" evidence="1">
    <location>
        <begin position="10"/>
        <end position="27"/>
    </location>
</feature>
<dbReference type="AlphaFoldDB" id="A0ABD3P3M2"/>
<gene>
    <name evidence="2" type="ORF">ACHAW5_001113</name>
</gene>
<evidence type="ECO:0000313" key="3">
    <source>
        <dbReference type="Proteomes" id="UP001530315"/>
    </source>
</evidence>
<name>A0ABD3P3M2_9STRA</name>
<dbReference type="Proteomes" id="UP001530315">
    <property type="component" value="Unassembled WGS sequence"/>
</dbReference>
<protein>
    <recommendedName>
        <fullName evidence="4">Wings apart-like protein C-terminal domain-containing protein</fullName>
    </recommendedName>
</protein>